<dbReference type="GO" id="GO:0006508">
    <property type="term" value="P:proteolysis"/>
    <property type="evidence" value="ECO:0007669"/>
    <property type="project" value="UniProtKB-KW"/>
</dbReference>
<keyword evidence="2" id="KW-0378">Hydrolase</keyword>
<dbReference type="PANTHER" id="PTHR46732:SF8">
    <property type="entry name" value="ATP-DEPENDENT PROTEASE LA (LON) DOMAIN PROTEIN"/>
    <property type="match status" value="1"/>
</dbReference>
<reference evidence="2 3" key="1">
    <citation type="submission" date="2019-02" db="EMBL/GenBank/DDBJ databases">
        <title>Deep-cultivation of Planctomycetes and their phenomic and genomic characterization uncovers novel biology.</title>
        <authorList>
            <person name="Wiegand S."/>
            <person name="Jogler M."/>
            <person name="Boedeker C."/>
            <person name="Pinto D."/>
            <person name="Vollmers J."/>
            <person name="Rivas-Marin E."/>
            <person name="Kohn T."/>
            <person name="Peeters S.H."/>
            <person name="Heuer A."/>
            <person name="Rast P."/>
            <person name="Oberbeckmann S."/>
            <person name="Bunk B."/>
            <person name="Jeske O."/>
            <person name="Meyerdierks A."/>
            <person name="Storesund J.E."/>
            <person name="Kallscheuer N."/>
            <person name="Luecker S."/>
            <person name="Lage O.M."/>
            <person name="Pohl T."/>
            <person name="Merkel B.J."/>
            <person name="Hornburger P."/>
            <person name="Mueller R.-W."/>
            <person name="Bruemmer F."/>
            <person name="Labrenz M."/>
            <person name="Spormann A.M."/>
            <person name="Op den Camp H."/>
            <person name="Overmann J."/>
            <person name="Amann R."/>
            <person name="Jetten M.S.M."/>
            <person name="Mascher T."/>
            <person name="Medema M.H."/>
            <person name="Devos D.P."/>
            <person name="Kaster A.-K."/>
            <person name="Ovreas L."/>
            <person name="Rohde M."/>
            <person name="Galperin M.Y."/>
            <person name="Jogler C."/>
        </authorList>
    </citation>
    <scope>NUCLEOTIDE SEQUENCE [LARGE SCALE GENOMIC DNA]</scope>
    <source>
        <strain evidence="2 3">Poly30</strain>
    </source>
</reference>
<evidence type="ECO:0000313" key="3">
    <source>
        <dbReference type="Proteomes" id="UP000320390"/>
    </source>
</evidence>
<dbReference type="OrthoDB" id="9806457at2"/>
<dbReference type="SUPFAM" id="SSF88697">
    <property type="entry name" value="PUA domain-like"/>
    <property type="match status" value="1"/>
</dbReference>
<dbReference type="Pfam" id="PF02190">
    <property type="entry name" value="LON_substr_bdg"/>
    <property type="match status" value="1"/>
</dbReference>
<dbReference type="InterPro" id="IPR003111">
    <property type="entry name" value="Lon_prtase_N"/>
</dbReference>
<dbReference type="PANTHER" id="PTHR46732">
    <property type="entry name" value="ATP-DEPENDENT PROTEASE LA (LON) DOMAIN PROTEIN"/>
    <property type="match status" value="1"/>
</dbReference>
<dbReference type="InterPro" id="IPR046336">
    <property type="entry name" value="Lon_prtase_N_sf"/>
</dbReference>
<accession>A0A518EY22</accession>
<dbReference type="InterPro" id="IPR015947">
    <property type="entry name" value="PUA-like_sf"/>
</dbReference>
<gene>
    <name evidence="2" type="primary">lon_1</name>
    <name evidence="2" type="ORF">Poly30_45340</name>
</gene>
<keyword evidence="3" id="KW-1185">Reference proteome</keyword>
<sequence length="216" mass="24281">MDEIPDVWPPEEDPRPAQTIPMFPLQGVFLLPRQILPLHVFEPRYRQMIDDVLDGQGRLAMGTVLEGQSPPTDELEGIPPRVLHVAGVGEIARHEKTPDGRYFIWLFGIGRFDVEEVPSDRLYRQVKVRPLEETEIAPGSVTALTHSLREALDSRSESPLELPEDVPPELLADALAQRLHLPQSAMEPIFAEPDVARRARMTLKAHAAFPKPDLDD</sequence>
<name>A0A518EY22_9BACT</name>
<dbReference type="SMART" id="SM00464">
    <property type="entry name" value="LON"/>
    <property type="match status" value="1"/>
</dbReference>
<organism evidence="2 3">
    <name type="scientific">Saltatorellus ferox</name>
    <dbReference type="NCBI Taxonomy" id="2528018"/>
    <lineage>
        <taxon>Bacteria</taxon>
        <taxon>Pseudomonadati</taxon>
        <taxon>Planctomycetota</taxon>
        <taxon>Planctomycetia</taxon>
        <taxon>Planctomycetia incertae sedis</taxon>
        <taxon>Saltatorellus</taxon>
    </lineage>
</organism>
<dbReference type="AlphaFoldDB" id="A0A518EY22"/>
<dbReference type="RefSeq" id="WP_145202569.1">
    <property type="nucleotide sequence ID" value="NZ_CP036434.1"/>
</dbReference>
<evidence type="ECO:0000313" key="2">
    <source>
        <dbReference type="EMBL" id="QDV08978.1"/>
    </source>
</evidence>
<dbReference type="Gene3D" id="2.30.130.40">
    <property type="entry name" value="LON domain-like"/>
    <property type="match status" value="1"/>
</dbReference>
<dbReference type="Proteomes" id="UP000320390">
    <property type="component" value="Chromosome"/>
</dbReference>
<keyword evidence="2" id="KW-0645">Protease</keyword>
<proteinExistence type="predicted"/>
<dbReference type="EC" id="3.4.21.53" evidence="2"/>
<feature type="domain" description="Lon N-terminal" evidence="1">
    <location>
        <begin position="20"/>
        <end position="210"/>
    </location>
</feature>
<dbReference type="PROSITE" id="PS51787">
    <property type="entry name" value="LON_N"/>
    <property type="match status" value="1"/>
</dbReference>
<evidence type="ECO:0000259" key="1">
    <source>
        <dbReference type="PROSITE" id="PS51787"/>
    </source>
</evidence>
<dbReference type="GO" id="GO:0004252">
    <property type="term" value="F:serine-type endopeptidase activity"/>
    <property type="evidence" value="ECO:0007669"/>
    <property type="project" value="UniProtKB-EC"/>
</dbReference>
<protein>
    <submittedName>
        <fullName evidence="2">Lon protease</fullName>
        <ecNumber evidence="2">3.4.21.53</ecNumber>
    </submittedName>
</protein>
<dbReference type="EMBL" id="CP036434">
    <property type="protein sequence ID" value="QDV08978.1"/>
    <property type="molecule type" value="Genomic_DNA"/>
</dbReference>